<dbReference type="InterPro" id="IPR044725">
    <property type="entry name" value="CBSX3_CBS_dom"/>
</dbReference>
<evidence type="ECO:0000313" key="4">
    <source>
        <dbReference type="EMBL" id="MBK1816755.1"/>
    </source>
</evidence>
<sequence length="149" mass="16373">MEINGTVYDILHNKSGEVFTTSPQNSVYDAVRLMGEKNIGALVVVEGERIIGVLSERDYSRKVVLRGRTSRDTTVGEIVSSPAITVASRDGIDKCMQLMTGKRIRHLPVVDEGRLVGLVSIGDLVSWVMQSQRHTIQQLQGYIAGDYPG</sequence>
<evidence type="ECO:0000256" key="2">
    <source>
        <dbReference type="PROSITE-ProRule" id="PRU00703"/>
    </source>
</evidence>
<dbReference type="AlphaFoldDB" id="A0A934VC36"/>
<dbReference type="SUPFAM" id="SSF54631">
    <property type="entry name" value="CBS-domain pair"/>
    <property type="match status" value="1"/>
</dbReference>
<dbReference type="PROSITE" id="PS51371">
    <property type="entry name" value="CBS"/>
    <property type="match status" value="2"/>
</dbReference>
<dbReference type="PANTHER" id="PTHR43080">
    <property type="entry name" value="CBS DOMAIN-CONTAINING PROTEIN CBSX3, MITOCHONDRIAL"/>
    <property type="match status" value="1"/>
</dbReference>
<feature type="domain" description="CBS" evidence="3">
    <location>
        <begin position="79"/>
        <end position="136"/>
    </location>
</feature>
<dbReference type="Pfam" id="PF00571">
    <property type="entry name" value="CBS"/>
    <property type="match status" value="2"/>
</dbReference>
<reference evidence="4" key="1">
    <citation type="submission" date="2021-01" db="EMBL/GenBank/DDBJ databases">
        <title>Modified the classification status of verrucomicrobia.</title>
        <authorList>
            <person name="Feng X."/>
        </authorList>
    </citation>
    <scope>NUCLEOTIDE SEQUENCE</scope>
    <source>
        <strain evidence="4">JCM 18052</strain>
    </source>
</reference>
<dbReference type="InterPro" id="IPR000644">
    <property type="entry name" value="CBS_dom"/>
</dbReference>
<evidence type="ECO:0000259" key="3">
    <source>
        <dbReference type="PROSITE" id="PS51371"/>
    </source>
</evidence>
<keyword evidence="5" id="KW-1185">Reference proteome</keyword>
<dbReference type="Proteomes" id="UP000600139">
    <property type="component" value="Unassembled WGS sequence"/>
</dbReference>
<dbReference type="InterPro" id="IPR046342">
    <property type="entry name" value="CBS_dom_sf"/>
</dbReference>
<proteinExistence type="predicted"/>
<dbReference type="PANTHER" id="PTHR43080:SF2">
    <property type="entry name" value="CBS DOMAIN-CONTAINING PROTEIN"/>
    <property type="match status" value="1"/>
</dbReference>
<name>A0A934VC36_9BACT</name>
<keyword evidence="1 2" id="KW-0129">CBS domain</keyword>
<accession>A0A934VC36</accession>
<organism evidence="4 5">
    <name type="scientific">Luteolibacter yonseiensis</name>
    <dbReference type="NCBI Taxonomy" id="1144680"/>
    <lineage>
        <taxon>Bacteria</taxon>
        <taxon>Pseudomonadati</taxon>
        <taxon>Verrucomicrobiota</taxon>
        <taxon>Verrucomicrobiia</taxon>
        <taxon>Verrucomicrobiales</taxon>
        <taxon>Verrucomicrobiaceae</taxon>
        <taxon>Luteolibacter</taxon>
    </lineage>
</organism>
<dbReference type="Gene3D" id="3.10.580.10">
    <property type="entry name" value="CBS-domain"/>
    <property type="match status" value="1"/>
</dbReference>
<dbReference type="InterPro" id="IPR051257">
    <property type="entry name" value="Diverse_CBS-Domain"/>
</dbReference>
<dbReference type="RefSeq" id="WP_200351681.1">
    <property type="nucleotide sequence ID" value="NZ_BAABHZ010000006.1"/>
</dbReference>
<feature type="domain" description="CBS" evidence="3">
    <location>
        <begin position="12"/>
        <end position="70"/>
    </location>
</feature>
<dbReference type="CDD" id="cd04623">
    <property type="entry name" value="CBS_pair_bac_euk"/>
    <property type="match status" value="1"/>
</dbReference>
<dbReference type="SMART" id="SM00116">
    <property type="entry name" value="CBS"/>
    <property type="match status" value="2"/>
</dbReference>
<gene>
    <name evidence="4" type="ORF">JIN84_14105</name>
</gene>
<evidence type="ECO:0000256" key="1">
    <source>
        <dbReference type="ARBA" id="ARBA00023122"/>
    </source>
</evidence>
<protein>
    <submittedName>
        <fullName evidence="4">CBS domain-containing protein</fullName>
    </submittedName>
</protein>
<dbReference type="EMBL" id="JAENIK010000011">
    <property type="protein sequence ID" value="MBK1816755.1"/>
    <property type="molecule type" value="Genomic_DNA"/>
</dbReference>
<evidence type="ECO:0000313" key="5">
    <source>
        <dbReference type="Proteomes" id="UP000600139"/>
    </source>
</evidence>
<comment type="caution">
    <text evidence="4">The sequence shown here is derived from an EMBL/GenBank/DDBJ whole genome shotgun (WGS) entry which is preliminary data.</text>
</comment>